<dbReference type="InterPro" id="IPR000600">
    <property type="entry name" value="ROK"/>
</dbReference>
<evidence type="ECO:0000313" key="3">
    <source>
        <dbReference type="EMBL" id="MDX5893852.1"/>
    </source>
</evidence>
<dbReference type="AlphaFoldDB" id="A0A023X359"/>
<organism evidence="2 4">
    <name type="scientific">Rubrobacter radiotolerans</name>
    <name type="common">Arthrobacter radiotolerans</name>
    <dbReference type="NCBI Taxonomy" id="42256"/>
    <lineage>
        <taxon>Bacteria</taxon>
        <taxon>Bacillati</taxon>
        <taxon>Actinomycetota</taxon>
        <taxon>Rubrobacteria</taxon>
        <taxon>Rubrobacterales</taxon>
        <taxon>Rubrobacteraceae</taxon>
        <taxon>Rubrobacter</taxon>
    </lineage>
</organism>
<keyword evidence="4" id="KW-1185">Reference proteome</keyword>
<dbReference type="HOGENOM" id="CLU_065796_0_0_11"/>
<dbReference type="OrthoDB" id="849313at2"/>
<dbReference type="EMBL" id="JAWXXX010000001">
    <property type="protein sequence ID" value="MDX5893852.1"/>
    <property type="molecule type" value="Genomic_DNA"/>
</dbReference>
<reference evidence="3" key="2">
    <citation type="submission" date="2023-11" db="EMBL/GenBank/DDBJ databases">
        <title>MicrobeMod: A computational toolkit for identifying prokaryotic methylation and restriction-modification with nanopore sequencing.</title>
        <authorList>
            <person name="Crits-Christoph A."/>
            <person name="Kang S.C."/>
            <person name="Lee H."/>
            <person name="Ostrov N."/>
        </authorList>
    </citation>
    <scope>NUCLEOTIDE SEQUENCE</scope>
    <source>
        <strain evidence="3">ATCC 51242</strain>
    </source>
</reference>
<dbReference type="Proteomes" id="UP001281130">
    <property type="component" value="Unassembled WGS sequence"/>
</dbReference>
<dbReference type="GO" id="GO:0016301">
    <property type="term" value="F:kinase activity"/>
    <property type="evidence" value="ECO:0007669"/>
    <property type="project" value="UniProtKB-KW"/>
</dbReference>
<name>A0A023X359_RUBRA</name>
<dbReference type="KEGG" id="rrd:RradSPS_1162"/>
<evidence type="ECO:0000256" key="1">
    <source>
        <dbReference type="ARBA" id="ARBA00006479"/>
    </source>
</evidence>
<dbReference type="CDD" id="cd24058">
    <property type="entry name" value="ASKHA_NBD_ROK_PPGK"/>
    <property type="match status" value="1"/>
</dbReference>
<dbReference type="PATRIC" id="fig|42256.3.peg.1176"/>
<dbReference type="Proteomes" id="UP000025229">
    <property type="component" value="Chromosome"/>
</dbReference>
<dbReference type="Pfam" id="PF00480">
    <property type="entry name" value="ROK"/>
    <property type="match status" value="1"/>
</dbReference>
<gene>
    <name evidence="2" type="ORF">RradSPS_1162</name>
    <name evidence="3" type="ORF">SIL72_07385</name>
</gene>
<reference evidence="2 4" key="1">
    <citation type="submission" date="2014-03" db="EMBL/GenBank/DDBJ databases">
        <title>Complete genome sequence of the Radio-Resistant Rubrobacter radiotolerans RSPS-4.</title>
        <authorList>
            <person name="Egas C.C."/>
            <person name="Barroso C.C."/>
            <person name="Froufe H.J.C."/>
            <person name="Pacheco J.J."/>
            <person name="Albuquerque L.L."/>
            <person name="da Costa M.M.S."/>
        </authorList>
    </citation>
    <scope>NUCLEOTIDE SEQUENCE [LARGE SCALE GENOMIC DNA]</scope>
    <source>
        <strain evidence="2 4">RSPS-4</strain>
    </source>
</reference>
<dbReference type="PANTHER" id="PTHR18964:SF146">
    <property type="entry name" value="POLYPHOSPHATE GLUCOKINASE"/>
    <property type="match status" value="1"/>
</dbReference>
<evidence type="ECO:0000313" key="4">
    <source>
        <dbReference type="Proteomes" id="UP000025229"/>
    </source>
</evidence>
<dbReference type="EMBL" id="CP007514">
    <property type="protein sequence ID" value="AHY46445.1"/>
    <property type="molecule type" value="Genomic_DNA"/>
</dbReference>
<dbReference type="eggNOG" id="COG1940">
    <property type="taxonomic scope" value="Bacteria"/>
</dbReference>
<dbReference type="RefSeq" id="WP_038681313.1">
    <property type="nucleotide sequence ID" value="NZ_CP007514.1"/>
</dbReference>
<proteinExistence type="inferred from homology"/>
<keyword evidence="2" id="KW-0808">Transferase</keyword>
<dbReference type="SUPFAM" id="SSF53067">
    <property type="entry name" value="Actin-like ATPase domain"/>
    <property type="match status" value="1"/>
</dbReference>
<keyword evidence="2" id="KW-0418">Kinase</keyword>
<accession>A0A023X359</accession>
<sequence length="257" mass="27148">MEVFGLDIGGSGIKGAPVDTQTGELTSERVRIKTPRPSTPEAIAETCVAVVRESGWEGPIGCGFPAVIKEGVIQTAANVDDANIGFDLRGALQDALGSEVFLVNDADAAGMAEIKWGAGRDVPGVVIMVTLGTGLGTALFVDGKLVPNTELGHIEVRGKDAEWRASDSARKRENLGWKKYGQRLDEYLNRMDALFWPDRFILGGGISKKADKFLPEVSTRAEVVTAEMHNEAGIAGAALASVSQAERLPNATGRAAS</sequence>
<dbReference type="STRING" id="42256.RradSPS_1162"/>
<protein>
    <submittedName>
        <fullName evidence="3">ROK family protein</fullName>
    </submittedName>
    <submittedName>
        <fullName evidence="2">Transcriptional regulator/sugar kinase</fullName>
    </submittedName>
</protein>
<dbReference type="Gene3D" id="3.30.420.40">
    <property type="match status" value="2"/>
</dbReference>
<dbReference type="NCBIfam" id="NF045942">
    <property type="entry name" value="PolPhglucPhase"/>
    <property type="match status" value="1"/>
</dbReference>
<comment type="similarity">
    <text evidence="1">Belongs to the ROK (NagC/XylR) family.</text>
</comment>
<evidence type="ECO:0000313" key="2">
    <source>
        <dbReference type="EMBL" id="AHY46445.1"/>
    </source>
</evidence>
<dbReference type="InterPro" id="IPR043129">
    <property type="entry name" value="ATPase_NBD"/>
</dbReference>
<dbReference type="PANTHER" id="PTHR18964">
    <property type="entry name" value="ROK (REPRESSOR, ORF, KINASE) FAMILY"/>
    <property type="match status" value="1"/>
</dbReference>